<feature type="domain" description="C2H2-type" evidence="7">
    <location>
        <begin position="44"/>
        <end position="71"/>
    </location>
</feature>
<evidence type="ECO:0000256" key="3">
    <source>
        <dbReference type="ARBA" id="ARBA00022771"/>
    </source>
</evidence>
<evidence type="ECO:0000256" key="6">
    <source>
        <dbReference type="SAM" id="MobiDB-lite"/>
    </source>
</evidence>
<dbReference type="PANTHER" id="PTHR14003:SF19">
    <property type="entry name" value="YY2 TRANSCRIPTION FACTOR"/>
    <property type="match status" value="1"/>
</dbReference>
<comment type="caution">
    <text evidence="8">The sequence shown here is derived from an EMBL/GenBank/DDBJ whole genome shotgun (WGS) entry which is preliminary data.</text>
</comment>
<dbReference type="Gene3D" id="3.30.160.60">
    <property type="entry name" value="Classic Zinc Finger"/>
    <property type="match status" value="2"/>
</dbReference>
<keyword evidence="2" id="KW-0677">Repeat</keyword>
<dbReference type="Proteomes" id="UP000288716">
    <property type="component" value="Unassembled WGS sequence"/>
</dbReference>
<dbReference type="SMART" id="SM00355">
    <property type="entry name" value="ZnF_C2H2"/>
    <property type="match status" value="2"/>
</dbReference>
<evidence type="ECO:0000259" key="7">
    <source>
        <dbReference type="PROSITE" id="PS50157"/>
    </source>
</evidence>
<feature type="region of interest" description="Disordered" evidence="6">
    <location>
        <begin position="1"/>
        <end position="42"/>
    </location>
</feature>
<dbReference type="Pfam" id="PF00096">
    <property type="entry name" value="zf-C2H2"/>
    <property type="match status" value="2"/>
</dbReference>
<sequence length="290" mass="31430">MREKHEKPDAVANASNVDIKIGEEPSKSSKSSRYTKRPPNERRFPCSECERKFFTRKDVKRHMVVHTGVRNFACPDCQQRFGRKDHLVRHAKKSHNRDTRTSASYTVAVAGNRRGSFTPHSTAPLPAVAMPNTSPSQGDSLSHSPCNYTNVSSPLEQPSFLLLGNSNGHNSNICCNASNSVSAPMNVVIGEPSFVSAGLHHVDDVKHGSACESMYTNGAPHYFSFPAPSNYMGPTYIPPGFAPNANNVCTNNGSSHPGAAVCAEHPSIGAPTFASHDVSSSLPHFNQIFQ</sequence>
<dbReference type="GO" id="GO:0000981">
    <property type="term" value="F:DNA-binding transcription factor activity, RNA polymerase II-specific"/>
    <property type="evidence" value="ECO:0007669"/>
    <property type="project" value="TreeGrafter"/>
</dbReference>
<dbReference type="VEuPathDB" id="VectorBase:LDEU005431"/>
<keyword evidence="9" id="KW-1185">Reference proteome</keyword>
<keyword evidence="3 5" id="KW-0863">Zinc-finger</keyword>
<dbReference type="PANTHER" id="PTHR14003">
    <property type="entry name" value="TRANSCRIPTIONAL REPRESSOR PROTEIN YY"/>
    <property type="match status" value="1"/>
</dbReference>
<dbReference type="FunFam" id="3.30.160.60:FF:000256">
    <property type="entry name" value="PLAG1 like zinc finger 2"/>
    <property type="match status" value="1"/>
</dbReference>
<protein>
    <recommendedName>
        <fullName evidence="7">C2H2-type domain-containing protein</fullName>
    </recommendedName>
</protein>
<dbReference type="GO" id="GO:0031519">
    <property type="term" value="C:PcG protein complex"/>
    <property type="evidence" value="ECO:0007669"/>
    <property type="project" value="TreeGrafter"/>
</dbReference>
<evidence type="ECO:0000313" key="9">
    <source>
        <dbReference type="Proteomes" id="UP000288716"/>
    </source>
</evidence>
<feature type="domain" description="C2H2-type" evidence="7">
    <location>
        <begin position="72"/>
        <end position="100"/>
    </location>
</feature>
<reference evidence="8 9" key="1">
    <citation type="journal article" date="2018" name="Gigascience">
        <title>Genomes of trombidid mites reveal novel predicted allergens and laterally-transferred genes associated with secondary metabolism.</title>
        <authorList>
            <person name="Dong X."/>
            <person name="Chaisiri K."/>
            <person name="Xia D."/>
            <person name="Armstrong S.D."/>
            <person name="Fang Y."/>
            <person name="Donnelly M.J."/>
            <person name="Kadowaki T."/>
            <person name="McGarry J.W."/>
            <person name="Darby A.C."/>
            <person name="Makepeace B.L."/>
        </authorList>
    </citation>
    <scope>NUCLEOTIDE SEQUENCE [LARGE SCALE GENOMIC DNA]</scope>
    <source>
        <strain evidence="8">UoL-UT</strain>
    </source>
</reference>
<keyword evidence="1" id="KW-0479">Metal-binding</keyword>
<dbReference type="InterPro" id="IPR013087">
    <property type="entry name" value="Znf_C2H2_type"/>
</dbReference>
<evidence type="ECO:0000256" key="4">
    <source>
        <dbReference type="ARBA" id="ARBA00022833"/>
    </source>
</evidence>
<dbReference type="EMBL" id="NCKV01002612">
    <property type="protein sequence ID" value="RWS26608.1"/>
    <property type="molecule type" value="Genomic_DNA"/>
</dbReference>
<evidence type="ECO:0000256" key="1">
    <source>
        <dbReference type="ARBA" id="ARBA00022723"/>
    </source>
</evidence>
<dbReference type="GO" id="GO:0000785">
    <property type="term" value="C:chromatin"/>
    <property type="evidence" value="ECO:0007669"/>
    <property type="project" value="TreeGrafter"/>
</dbReference>
<proteinExistence type="predicted"/>
<dbReference type="STRING" id="299467.A0A443SGG0"/>
<dbReference type="PROSITE" id="PS50157">
    <property type="entry name" value="ZINC_FINGER_C2H2_2"/>
    <property type="match status" value="2"/>
</dbReference>
<dbReference type="GO" id="GO:0005667">
    <property type="term" value="C:transcription regulator complex"/>
    <property type="evidence" value="ECO:0007669"/>
    <property type="project" value="TreeGrafter"/>
</dbReference>
<dbReference type="InterPro" id="IPR036236">
    <property type="entry name" value="Znf_C2H2_sf"/>
</dbReference>
<keyword evidence="4" id="KW-0862">Zinc</keyword>
<gene>
    <name evidence="8" type="ORF">B4U80_10987</name>
</gene>
<dbReference type="SUPFAM" id="SSF57667">
    <property type="entry name" value="beta-beta-alpha zinc fingers"/>
    <property type="match status" value="1"/>
</dbReference>
<name>A0A443SGG0_9ACAR</name>
<accession>A0A443SGG0</accession>
<dbReference type="AlphaFoldDB" id="A0A443SGG0"/>
<dbReference type="GO" id="GO:0000978">
    <property type="term" value="F:RNA polymerase II cis-regulatory region sequence-specific DNA binding"/>
    <property type="evidence" value="ECO:0007669"/>
    <property type="project" value="TreeGrafter"/>
</dbReference>
<organism evidence="8 9">
    <name type="scientific">Leptotrombidium deliense</name>
    <dbReference type="NCBI Taxonomy" id="299467"/>
    <lineage>
        <taxon>Eukaryota</taxon>
        <taxon>Metazoa</taxon>
        <taxon>Ecdysozoa</taxon>
        <taxon>Arthropoda</taxon>
        <taxon>Chelicerata</taxon>
        <taxon>Arachnida</taxon>
        <taxon>Acari</taxon>
        <taxon>Acariformes</taxon>
        <taxon>Trombidiformes</taxon>
        <taxon>Prostigmata</taxon>
        <taxon>Anystina</taxon>
        <taxon>Parasitengona</taxon>
        <taxon>Trombiculoidea</taxon>
        <taxon>Trombiculidae</taxon>
        <taxon>Leptotrombidium</taxon>
    </lineage>
</organism>
<dbReference type="GO" id="GO:0008270">
    <property type="term" value="F:zinc ion binding"/>
    <property type="evidence" value="ECO:0007669"/>
    <property type="project" value="UniProtKB-KW"/>
</dbReference>
<evidence type="ECO:0000256" key="2">
    <source>
        <dbReference type="ARBA" id="ARBA00022737"/>
    </source>
</evidence>
<dbReference type="PROSITE" id="PS00028">
    <property type="entry name" value="ZINC_FINGER_C2H2_1"/>
    <property type="match status" value="2"/>
</dbReference>
<evidence type="ECO:0000256" key="5">
    <source>
        <dbReference type="PROSITE-ProRule" id="PRU00042"/>
    </source>
</evidence>
<dbReference type="OrthoDB" id="6418345at2759"/>
<evidence type="ECO:0000313" key="8">
    <source>
        <dbReference type="EMBL" id="RWS26608.1"/>
    </source>
</evidence>